<comment type="caution">
    <text evidence="1">The sequence shown here is derived from an EMBL/GenBank/DDBJ whole genome shotgun (WGS) entry which is preliminary data.</text>
</comment>
<feature type="non-terminal residue" evidence="1">
    <location>
        <position position="66"/>
    </location>
</feature>
<organism evidence="1">
    <name type="scientific">marine sediment metagenome</name>
    <dbReference type="NCBI Taxonomy" id="412755"/>
    <lineage>
        <taxon>unclassified sequences</taxon>
        <taxon>metagenomes</taxon>
        <taxon>ecological metagenomes</taxon>
    </lineage>
</organism>
<protein>
    <submittedName>
        <fullName evidence="1">Uncharacterized protein</fullName>
    </submittedName>
</protein>
<dbReference type="AlphaFoldDB" id="X1N8K6"/>
<dbReference type="EMBL" id="BARV01032999">
    <property type="protein sequence ID" value="GAI40367.1"/>
    <property type="molecule type" value="Genomic_DNA"/>
</dbReference>
<sequence>MSLENKGTITNRVLVTSEPDRSGNLICDGTSDETEINLAFTYLTSGRTWKETVKLMGDFTIDGTIT</sequence>
<gene>
    <name evidence="1" type="ORF">S06H3_51939</name>
</gene>
<accession>X1N8K6</accession>
<proteinExistence type="predicted"/>
<reference evidence="1" key="1">
    <citation type="journal article" date="2014" name="Front. Microbiol.">
        <title>High frequency of phylogenetically diverse reductive dehalogenase-homologous genes in deep subseafloor sedimentary metagenomes.</title>
        <authorList>
            <person name="Kawai M."/>
            <person name="Futagami T."/>
            <person name="Toyoda A."/>
            <person name="Takaki Y."/>
            <person name="Nishi S."/>
            <person name="Hori S."/>
            <person name="Arai W."/>
            <person name="Tsubouchi T."/>
            <person name="Morono Y."/>
            <person name="Uchiyama I."/>
            <person name="Ito T."/>
            <person name="Fujiyama A."/>
            <person name="Inagaki F."/>
            <person name="Takami H."/>
        </authorList>
    </citation>
    <scope>NUCLEOTIDE SEQUENCE</scope>
    <source>
        <strain evidence="1">Expedition CK06-06</strain>
    </source>
</reference>
<evidence type="ECO:0000313" key="1">
    <source>
        <dbReference type="EMBL" id="GAI40367.1"/>
    </source>
</evidence>
<name>X1N8K6_9ZZZZ</name>